<feature type="transmembrane region" description="Helical" evidence="10">
    <location>
        <begin position="20"/>
        <end position="41"/>
    </location>
</feature>
<evidence type="ECO:0000256" key="6">
    <source>
        <dbReference type="ARBA" id="ARBA00022692"/>
    </source>
</evidence>
<evidence type="ECO:0000256" key="7">
    <source>
        <dbReference type="ARBA" id="ARBA00022989"/>
    </source>
</evidence>
<dbReference type="RefSeq" id="WP_284099159.1">
    <property type="nucleotide sequence ID" value="NZ_JARRAF010000002.1"/>
</dbReference>
<dbReference type="PROSITE" id="PS00409">
    <property type="entry name" value="PROKAR_NTER_METHYL"/>
    <property type="match status" value="1"/>
</dbReference>
<dbReference type="EMBL" id="JARRAF010000002">
    <property type="protein sequence ID" value="MDK2122872.1"/>
    <property type="molecule type" value="Genomic_DNA"/>
</dbReference>
<evidence type="ECO:0000256" key="4">
    <source>
        <dbReference type="ARBA" id="ARBA00022481"/>
    </source>
</evidence>
<feature type="region of interest" description="Disordered" evidence="9">
    <location>
        <begin position="147"/>
        <end position="169"/>
    </location>
</feature>
<keyword evidence="12" id="KW-1185">Reference proteome</keyword>
<evidence type="ECO:0000313" key="12">
    <source>
        <dbReference type="Proteomes" id="UP001172778"/>
    </source>
</evidence>
<gene>
    <name evidence="11" type="ORF">PZA18_02275</name>
</gene>
<keyword evidence="3" id="KW-1003">Cell membrane</keyword>
<comment type="similarity">
    <text evidence="2">Belongs to the GSP I family.</text>
</comment>
<comment type="caution">
    <text evidence="11">The sequence shown here is derived from an EMBL/GenBank/DDBJ whole genome shotgun (WGS) entry which is preliminary data.</text>
</comment>
<keyword evidence="8 10" id="KW-0472">Membrane</keyword>
<organism evidence="11 12">
    <name type="scientific">Parachitinimonas caeni</name>
    <dbReference type="NCBI Taxonomy" id="3031301"/>
    <lineage>
        <taxon>Bacteria</taxon>
        <taxon>Pseudomonadati</taxon>
        <taxon>Pseudomonadota</taxon>
        <taxon>Betaproteobacteria</taxon>
        <taxon>Neisseriales</taxon>
        <taxon>Chitinibacteraceae</taxon>
        <taxon>Parachitinimonas</taxon>
    </lineage>
</organism>
<comment type="subcellular location">
    <subcellularLocation>
        <location evidence="1">Cell inner membrane</location>
        <topology evidence="1">Single-pass membrane protein</topology>
    </subcellularLocation>
</comment>
<reference evidence="11" key="1">
    <citation type="submission" date="2023-03" db="EMBL/GenBank/DDBJ databases">
        <title>Chitinimonas shenzhenensis gen. nov., sp. nov., a novel member of family Burkholderiaceae isolated from activated sludge collected in Shen Zhen, China.</title>
        <authorList>
            <person name="Wang X."/>
        </authorList>
    </citation>
    <scope>NUCLEOTIDE SEQUENCE</scope>
    <source>
        <strain evidence="11">DQS-5</strain>
    </source>
</reference>
<dbReference type="PANTHER" id="PTHR38779">
    <property type="entry name" value="TYPE II SECRETION SYSTEM PROTEIN I-RELATED"/>
    <property type="match status" value="1"/>
</dbReference>
<dbReference type="InterPro" id="IPR012902">
    <property type="entry name" value="N_methyl_site"/>
</dbReference>
<dbReference type="InterPro" id="IPR045584">
    <property type="entry name" value="Pilin-like"/>
</dbReference>
<keyword evidence="4" id="KW-0488">Methylation</keyword>
<evidence type="ECO:0000256" key="10">
    <source>
        <dbReference type="SAM" id="Phobius"/>
    </source>
</evidence>
<keyword evidence="7 10" id="KW-1133">Transmembrane helix</keyword>
<dbReference type="SUPFAM" id="SSF54523">
    <property type="entry name" value="Pili subunits"/>
    <property type="match status" value="1"/>
</dbReference>
<evidence type="ECO:0000313" key="11">
    <source>
        <dbReference type="EMBL" id="MDK2122872.1"/>
    </source>
</evidence>
<dbReference type="Proteomes" id="UP001172778">
    <property type="component" value="Unassembled WGS sequence"/>
</dbReference>
<sequence>MPLTMSVKRNLLRNSQGFTLIEVLVALVVLGIGVASVLTAYSGSMRMMKRSADYETAVLLARSKLDEATAVPDAELDDDGAEERYNGTLFAYRISWTPIPLLDESLSKKAKLAVGLDEVKVEVHWEDEGQDRQYSLISYRLKQEQAASVGGANPGGAQTPKPANPTSAQ</sequence>
<evidence type="ECO:0000256" key="3">
    <source>
        <dbReference type="ARBA" id="ARBA00022475"/>
    </source>
</evidence>
<accession>A0ABT7DS20</accession>
<dbReference type="PANTHER" id="PTHR38779:SF2">
    <property type="entry name" value="TYPE II SECRETION SYSTEM PROTEIN I-RELATED"/>
    <property type="match status" value="1"/>
</dbReference>
<name>A0ABT7DS20_9NEIS</name>
<dbReference type="NCBIfam" id="TIGR02532">
    <property type="entry name" value="IV_pilin_GFxxxE"/>
    <property type="match status" value="1"/>
</dbReference>
<dbReference type="Pfam" id="PF07963">
    <property type="entry name" value="N_methyl"/>
    <property type="match status" value="1"/>
</dbReference>
<proteinExistence type="inferred from homology"/>
<evidence type="ECO:0000256" key="8">
    <source>
        <dbReference type="ARBA" id="ARBA00023136"/>
    </source>
</evidence>
<dbReference type="InterPro" id="IPR010052">
    <property type="entry name" value="T2SS_protein-GspI"/>
</dbReference>
<keyword evidence="6 10" id="KW-0812">Transmembrane</keyword>
<evidence type="ECO:0000256" key="5">
    <source>
        <dbReference type="ARBA" id="ARBA00022519"/>
    </source>
</evidence>
<keyword evidence="5" id="KW-0997">Cell inner membrane</keyword>
<evidence type="ECO:0000256" key="2">
    <source>
        <dbReference type="ARBA" id="ARBA00008358"/>
    </source>
</evidence>
<evidence type="ECO:0000256" key="9">
    <source>
        <dbReference type="SAM" id="MobiDB-lite"/>
    </source>
</evidence>
<evidence type="ECO:0000256" key="1">
    <source>
        <dbReference type="ARBA" id="ARBA00004377"/>
    </source>
</evidence>
<protein>
    <submittedName>
        <fullName evidence="11">Prepilin-type N-terminal cleavage/methylation domain-containing protein</fullName>
    </submittedName>
</protein>